<dbReference type="AlphaFoldDB" id="A0A450XPM4"/>
<evidence type="ECO:0000256" key="1">
    <source>
        <dbReference type="SAM" id="MobiDB-lite"/>
    </source>
</evidence>
<feature type="region of interest" description="Disordered" evidence="1">
    <location>
        <begin position="39"/>
        <end position="75"/>
    </location>
</feature>
<reference evidence="2" key="1">
    <citation type="submission" date="2019-02" db="EMBL/GenBank/DDBJ databases">
        <authorList>
            <person name="Gruber-Vodicka R. H."/>
            <person name="Seah K. B. B."/>
        </authorList>
    </citation>
    <scope>NUCLEOTIDE SEQUENCE</scope>
    <source>
        <strain evidence="2">BECK_BZ197</strain>
    </source>
</reference>
<proteinExistence type="predicted"/>
<sequence length="75" mass="8189">MDLRPITIPAIFRPFITASATFPLHARYPCDAATATSNTSLLTAKQKTDSHAGNGQKDDQKTEDKDLHHSIPLLS</sequence>
<name>A0A450XPM4_9GAMM</name>
<organism evidence="2">
    <name type="scientific">Candidatus Kentrum sp. MB</name>
    <dbReference type="NCBI Taxonomy" id="2138164"/>
    <lineage>
        <taxon>Bacteria</taxon>
        <taxon>Pseudomonadati</taxon>
        <taxon>Pseudomonadota</taxon>
        <taxon>Gammaproteobacteria</taxon>
        <taxon>Candidatus Kentrum</taxon>
    </lineage>
</organism>
<accession>A0A450XPM4</accession>
<feature type="compositionally biased region" description="Basic and acidic residues" evidence="1">
    <location>
        <begin position="46"/>
        <end position="69"/>
    </location>
</feature>
<gene>
    <name evidence="2" type="ORF">BECKMB1821G_GA0114241_108115</name>
</gene>
<protein>
    <submittedName>
        <fullName evidence="2">Uncharacterized protein</fullName>
    </submittedName>
</protein>
<evidence type="ECO:0000313" key="2">
    <source>
        <dbReference type="EMBL" id="VFK31310.1"/>
    </source>
</evidence>
<dbReference type="EMBL" id="CAADFO010000081">
    <property type="protein sequence ID" value="VFK31310.1"/>
    <property type="molecule type" value="Genomic_DNA"/>
</dbReference>